<evidence type="ECO:0000313" key="1">
    <source>
        <dbReference type="EMBL" id="ODS34382.1"/>
    </source>
</evidence>
<sequence length="151" mass="17526">MRIKIVVAKDGKVTVKAIDLTGDSWRDYLHYMDEARREQDNGNALGMNRSLRSAFVNLYAHLDGVVCSLHEHLQKNDKTFVSRKGNDNKKCTLYDKIIDIKNHVEKEKRSRLPNINLMLKPLRDIIVHPSITKQRSFNMDHGSWCHILNSE</sequence>
<gene>
    <name evidence="1" type="ORF">SCARUB_00513</name>
</gene>
<proteinExistence type="predicted"/>
<dbReference type="AlphaFoldDB" id="A0A1E3XFG8"/>
<evidence type="ECO:0000313" key="2">
    <source>
        <dbReference type="Proteomes" id="UP000094056"/>
    </source>
</evidence>
<protein>
    <submittedName>
        <fullName evidence="1">Uncharacterized protein</fullName>
    </submittedName>
</protein>
<dbReference type="EMBL" id="MAYW01000008">
    <property type="protein sequence ID" value="ODS34382.1"/>
    <property type="molecule type" value="Genomic_DNA"/>
</dbReference>
<organism evidence="1 2">
    <name type="scientific">Candidatus Scalindua rubra</name>
    <dbReference type="NCBI Taxonomy" id="1872076"/>
    <lineage>
        <taxon>Bacteria</taxon>
        <taxon>Pseudomonadati</taxon>
        <taxon>Planctomycetota</taxon>
        <taxon>Candidatus Brocadiia</taxon>
        <taxon>Candidatus Brocadiales</taxon>
        <taxon>Candidatus Scalinduaceae</taxon>
        <taxon>Candidatus Scalindua</taxon>
    </lineage>
</organism>
<dbReference type="Proteomes" id="UP000094056">
    <property type="component" value="Unassembled WGS sequence"/>
</dbReference>
<accession>A0A1E3XFG8</accession>
<name>A0A1E3XFG8_9BACT</name>
<comment type="caution">
    <text evidence="1">The sequence shown here is derived from an EMBL/GenBank/DDBJ whole genome shotgun (WGS) entry which is preliminary data.</text>
</comment>
<reference evidence="1 2" key="1">
    <citation type="submission" date="2016-07" db="EMBL/GenBank/DDBJ databases">
        <title>Draft genome of Scalindua rubra, obtained from a brine-seawater interface in the Red Sea, sheds light on salt adaptation in anammox bacteria.</title>
        <authorList>
            <person name="Speth D.R."/>
            <person name="Lagkouvardos I."/>
            <person name="Wang Y."/>
            <person name="Qian P.-Y."/>
            <person name="Dutilh B.E."/>
            <person name="Jetten M.S."/>
        </authorList>
    </citation>
    <scope>NUCLEOTIDE SEQUENCE [LARGE SCALE GENOMIC DNA]</scope>
    <source>
        <strain evidence="1">BSI-1</strain>
    </source>
</reference>